<proteinExistence type="predicted"/>
<evidence type="ECO:0000256" key="1">
    <source>
        <dbReference type="ARBA" id="ARBA00042002"/>
    </source>
</evidence>
<dbReference type="eggNOG" id="COG2086">
    <property type="taxonomic scope" value="Bacteria"/>
</dbReference>
<dbReference type="PIRSF" id="PIRSF000090">
    <property type="entry name" value="Beta-ETF"/>
    <property type="match status" value="1"/>
</dbReference>
<dbReference type="OrthoDB" id="9804960at2"/>
<reference evidence="4" key="1">
    <citation type="submission" date="2016-01" db="EMBL/GenBank/DDBJ databases">
        <title>Draft genome of Chromobacterium sp. F49.</title>
        <authorList>
            <person name="Hong K.W."/>
        </authorList>
    </citation>
    <scope>NUCLEOTIDE SEQUENCE [LARGE SCALE GENOMIC DNA]</scope>
    <source>
        <strain evidence="4">M63</strain>
    </source>
</reference>
<dbReference type="InterPro" id="IPR012255">
    <property type="entry name" value="ETF_b"/>
</dbReference>
<feature type="domain" description="Electron transfer flavoprotein alpha/beta-subunit N-terminal" evidence="2">
    <location>
        <begin position="22"/>
        <end position="214"/>
    </location>
</feature>
<dbReference type="PANTHER" id="PTHR21294">
    <property type="entry name" value="ELECTRON TRANSFER FLAVOPROTEIN BETA-SUBUNIT"/>
    <property type="match status" value="1"/>
</dbReference>
<dbReference type="GO" id="GO:0009055">
    <property type="term" value="F:electron transfer activity"/>
    <property type="evidence" value="ECO:0007669"/>
    <property type="project" value="InterPro"/>
</dbReference>
<dbReference type="STRING" id="1007103.GCA_000213315_05300"/>
<keyword evidence="4" id="KW-1185">Reference proteome</keyword>
<dbReference type="InterPro" id="IPR014730">
    <property type="entry name" value="ETF_a/b_N"/>
</dbReference>
<accession>A0A161RWG0</accession>
<dbReference type="Gene3D" id="3.40.50.620">
    <property type="entry name" value="HUPs"/>
    <property type="match status" value="1"/>
</dbReference>
<evidence type="ECO:0000313" key="4">
    <source>
        <dbReference type="Proteomes" id="UP000076563"/>
    </source>
</evidence>
<organism evidence="3 4">
    <name type="scientific">Paenibacillus elgii</name>
    <dbReference type="NCBI Taxonomy" id="189691"/>
    <lineage>
        <taxon>Bacteria</taxon>
        <taxon>Bacillati</taxon>
        <taxon>Bacillota</taxon>
        <taxon>Bacilli</taxon>
        <taxon>Bacillales</taxon>
        <taxon>Paenibacillaceae</taxon>
        <taxon>Paenibacillus</taxon>
    </lineage>
</organism>
<comment type="caution">
    <text evidence="3">The sequence shown here is derived from an EMBL/GenBank/DDBJ whole genome shotgun (WGS) entry which is preliminary data.</text>
</comment>
<evidence type="ECO:0000313" key="3">
    <source>
        <dbReference type="EMBL" id="KZE75749.1"/>
    </source>
</evidence>
<dbReference type="Pfam" id="PF01012">
    <property type="entry name" value="ETF"/>
    <property type="match status" value="1"/>
</dbReference>
<dbReference type="RefSeq" id="WP_063184540.1">
    <property type="nucleotide sequence ID" value="NZ_LQRA01000070.1"/>
</dbReference>
<dbReference type="SMART" id="SM00893">
    <property type="entry name" value="ETF"/>
    <property type="match status" value="1"/>
</dbReference>
<dbReference type="Proteomes" id="UP000076563">
    <property type="component" value="Unassembled WGS sequence"/>
</dbReference>
<dbReference type="InterPro" id="IPR014729">
    <property type="entry name" value="Rossmann-like_a/b/a_fold"/>
</dbReference>
<dbReference type="PANTHER" id="PTHR21294:SF17">
    <property type="entry name" value="PROTEIN FIXA"/>
    <property type="match status" value="1"/>
</dbReference>
<gene>
    <name evidence="3" type="ORF">AV654_25075</name>
</gene>
<name>A0A161RWG0_9BACL</name>
<dbReference type="AlphaFoldDB" id="A0A161RWG0"/>
<protein>
    <recommendedName>
        <fullName evidence="1">Electron transfer flavoprotein small subunit</fullName>
    </recommendedName>
</protein>
<dbReference type="CDD" id="cd01714">
    <property type="entry name" value="ETF_beta"/>
    <property type="match status" value="1"/>
</dbReference>
<evidence type="ECO:0000259" key="2">
    <source>
        <dbReference type="SMART" id="SM00893"/>
    </source>
</evidence>
<dbReference type="InterPro" id="IPR033948">
    <property type="entry name" value="ETF_beta_N"/>
</dbReference>
<dbReference type="EMBL" id="LQRA01000070">
    <property type="protein sequence ID" value="KZE75749.1"/>
    <property type="molecule type" value="Genomic_DNA"/>
</dbReference>
<sequence>MNIAVCVKQVMLQEMADESKETDGASREASQLVNNANDYYAVEEALKWKDRYGGTVTCLSMGPEKCQEQLRDIAALGVDRIVLLSGREFAGADTLATSYTLAAGIRKLGGFQLVLTGEQSLDGETGQVGPSLAEQLGIVHVANVSEICSAQDDREMVVKRELEDREVTIKLPLPALLCIRKHINQPRIPSVVGLMKAKSAKITVWGPDDLGIEPGRVGLSGSPTRVVGVYHPAGKERKADGEIVRYADNRQCAARILSKIGACDDKGTGVFT</sequence>
<dbReference type="SUPFAM" id="SSF52402">
    <property type="entry name" value="Adenine nucleotide alpha hydrolases-like"/>
    <property type="match status" value="1"/>
</dbReference>